<dbReference type="RefSeq" id="WP_128556897.1">
    <property type="nucleotide sequence ID" value="NZ_QUAK01000091.1"/>
</dbReference>
<evidence type="ECO:0000313" key="2">
    <source>
        <dbReference type="Proteomes" id="UP000263094"/>
    </source>
</evidence>
<name>A0A372M3H4_9ACTN</name>
<accession>A0A372M3H4</accession>
<dbReference type="AlphaFoldDB" id="A0A372M3H4"/>
<reference evidence="1 2" key="1">
    <citation type="submission" date="2018-08" db="EMBL/GenBank/DDBJ databases">
        <title>Isolation, diversity and antifungal activity of Actinobacteria from wheat.</title>
        <authorList>
            <person name="Han C."/>
        </authorList>
    </citation>
    <scope>NUCLEOTIDE SEQUENCE [LARGE SCALE GENOMIC DNA]</scope>
    <source>
        <strain evidence="1 2">NEAU-YY421</strain>
    </source>
</reference>
<comment type="caution">
    <text evidence="1">The sequence shown here is derived from an EMBL/GenBank/DDBJ whole genome shotgun (WGS) entry which is preliminary data.</text>
</comment>
<organism evidence="1 2">
    <name type="scientific">Streptomyces triticagri</name>
    <dbReference type="NCBI Taxonomy" id="2293568"/>
    <lineage>
        <taxon>Bacteria</taxon>
        <taxon>Bacillati</taxon>
        <taxon>Actinomycetota</taxon>
        <taxon>Actinomycetes</taxon>
        <taxon>Kitasatosporales</taxon>
        <taxon>Streptomycetaceae</taxon>
        <taxon>Streptomyces</taxon>
    </lineage>
</organism>
<dbReference type="OrthoDB" id="4351058at2"/>
<proteinExistence type="predicted"/>
<dbReference type="Proteomes" id="UP000263094">
    <property type="component" value="Unassembled WGS sequence"/>
</dbReference>
<sequence>MKDFADLTDPRMNEAAWRALDLMRAYAARDRAAVAEHLAHLEDAQLQYAGGVLITVYNGTRQVLADTGRFSPCLSTAG</sequence>
<gene>
    <name evidence="1" type="ORF">DY218_17035</name>
</gene>
<protein>
    <submittedName>
        <fullName evidence="1">Uncharacterized protein</fullName>
    </submittedName>
</protein>
<keyword evidence="2" id="KW-1185">Reference proteome</keyword>
<evidence type="ECO:0000313" key="1">
    <source>
        <dbReference type="EMBL" id="RFU85484.1"/>
    </source>
</evidence>
<dbReference type="EMBL" id="QUAK01000091">
    <property type="protein sequence ID" value="RFU85484.1"/>
    <property type="molecule type" value="Genomic_DNA"/>
</dbReference>